<protein>
    <submittedName>
        <fullName evidence="1">Phosphate transporter</fullName>
    </submittedName>
</protein>
<reference evidence="1" key="1">
    <citation type="submission" date="2009-07" db="EMBL/GenBank/DDBJ databases">
        <authorList>
            <consortium name="US DOE Joint Genome Institute (JGI-PGF)"/>
            <person name="Lucas S."/>
            <person name="Copeland A."/>
            <person name="Lapidus A."/>
            <person name="Glavina del Rio T."/>
            <person name="Tice H."/>
            <person name="Bruce D."/>
            <person name="Goodwin L."/>
            <person name="Pitluck S."/>
            <person name="Larimer F."/>
            <person name="Land M.L."/>
            <person name="Mouttaki H."/>
            <person name="He Z."/>
            <person name="Zhou J."/>
            <person name="Hemme C.L."/>
        </authorList>
    </citation>
    <scope>NUCLEOTIDE SEQUENCE [LARGE SCALE GENOMIC DNA]</scope>
    <source>
        <strain evidence="1">DSM 2782</strain>
    </source>
</reference>
<dbReference type="STRING" id="588581.Cpap_0465"/>
<dbReference type="eggNOG" id="ENOG502ZC8W">
    <property type="taxonomic scope" value="Bacteria"/>
</dbReference>
<proteinExistence type="predicted"/>
<evidence type="ECO:0000313" key="1">
    <source>
        <dbReference type="EMBL" id="EGD46171.1"/>
    </source>
</evidence>
<dbReference type="Proteomes" id="UP000003860">
    <property type="component" value="Unassembled WGS sequence"/>
</dbReference>
<gene>
    <name evidence="1" type="ORF">Cpap_0465</name>
</gene>
<dbReference type="EMBL" id="ACXX02000016">
    <property type="protein sequence ID" value="EGD46171.1"/>
    <property type="molecule type" value="Genomic_DNA"/>
</dbReference>
<sequence length="289" mass="33168">MNQYAIPIYKDFFKEEQILSVVQELSAWDESILKSHNDSNHLIHKLTFLADVGVKADQPYMQSSIEMITNHISSEGLFQIQANISPSYGGTGQNQWTWMLCDAPLILYSLTKMGLQDSRIKTAVNFLVDLNSEVGWKCVVSPDLGKFHGPGRKSDPCPYATLLMLKLLALFPEWNESDICKVGAEALLSLWEQRKERRPYMFAMGSTFVKLKAPLIWYDILHVVHVLTQFEWLKKDNRLKEMVELIKSKADKQGNYTAESVYKAWSAWEFGQKKVPSRWITVLVEDILS</sequence>
<name>F1THG8_9FIRM</name>
<reference evidence="1" key="2">
    <citation type="submission" date="2011-01" db="EMBL/GenBank/DDBJ databases">
        <title>The Non-contiguous Finished genome of Clostridium papyrosolvens.</title>
        <authorList>
            <person name="Lucas S."/>
            <person name="Copeland A."/>
            <person name="Lapidus A."/>
            <person name="Cheng J.-F."/>
            <person name="Goodwin L."/>
            <person name="Pitluck S."/>
            <person name="Misra M."/>
            <person name="Chertkov O."/>
            <person name="Detter J.C."/>
            <person name="Han C."/>
            <person name="Tapia R."/>
            <person name="Land M."/>
            <person name="Hauser L."/>
            <person name="Kyrpides N."/>
            <person name="Ivanova N."/>
            <person name="Pagani I."/>
            <person name="Mouttaki H."/>
            <person name="He Z."/>
            <person name="Zhou J."/>
            <person name="Hemme C.L."/>
            <person name="Woyke T."/>
        </authorList>
    </citation>
    <scope>NUCLEOTIDE SEQUENCE [LARGE SCALE GENOMIC DNA]</scope>
    <source>
        <strain evidence="1">DSM 2782</strain>
    </source>
</reference>
<accession>F1THG8</accession>
<dbReference type="RefSeq" id="WP_004621874.1">
    <property type="nucleotide sequence ID" value="NZ_ACXX02000016.1"/>
</dbReference>
<dbReference type="OrthoDB" id="9790865at2"/>
<comment type="caution">
    <text evidence="1">The sequence shown here is derived from an EMBL/GenBank/DDBJ whole genome shotgun (WGS) entry which is preliminary data.</text>
</comment>
<keyword evidence="2" id="KW-1185">Reference proteome</keyword>
<organism evidence="1 2">
    <name type="scientific">Ruminiclostridium papyrosolvens DSM 2782</name>
    <dbReference type="NCBI Taxonomy" id="588581"/>
    <lineage>
        <taxon>Bacteria</taxon>
        <taxon>Bacillati</taxon>
        <taxon>Bacillota</taxon>
        <taxon>Clostridia</taxon>
        <taxon>Eubacteriales</taxon>
        <taxon>Oscillospiraceae</taxon>
        <taxon>Ruminiclostridium</taxon>
    </lineage>
</organism>
<dbReference type="AlphaFoldDB" id="F1THG8"/>
<evidence type="ECO:0000313" key="2">
    <source>
        <dbReference type="Proteomes" id="UP000003860"/>
    </source>
</evidence>